<organism evidence="5 6">
    <name type="scientific">Acidithiobacillus caldus (strain SM-1)</name>
    <dbReference type="NCBI Taxonomy" id="990288"/>
    <lineage>
        <taxon>Bacteria</taxon>
        <taxon>Pseudomonadati</taxon>
        <taxon>Pseudomonadota</taxon>
        <taxon>Acidithiobacillia</taxon>
        <taxon>Acidithiobacillales</taxon>
        <taxon>Acidithiobacillaceae</taxon>
        <taxon>Acidithiobacillus</taxon>
    </lineage>
</organism>
<dbReference type="SUPFAM" id="SSF53335">
    <property type="entry name" value="S-adenosyl-L-methionine-dependent methyltransferases"/>
    <property type="match status" value="1"/>
</dbReference>
<sequence length="234" mass="26352">MTDRPTRAHEFHFLLTKSSHYFYDHVAIREPAVTTPQRRLTQRHSERDRHMRPDKVYPYRLSDVPVQQQSHRNKRDVWSLSTKPYAGAHFAVMPVDLVEPCILAGTSEAGACALCGAPWERVVERDVSETPTSYNGSSFDRGKSRDAREFLATVGKGPRTTSVRTTGWRPTCRCGTKERVPCVVLDPFGGSGTVALVARQLGRAVWYIDASESYRALAEERLGVFGKQETLIWG</sequence>
<proteinExistence type="inferred from homology"/>
<dbReference type="InterPro" id="IPR029063">
    <property type="entry name" value="SAM-dependent_MTases_sf"/>
</dbReference>
<dbReference type="AlphaFoldDB" id="F9ZMX4"/>
<dbReference type="KEGG" id="acu:Atc_1234"/>
<name>F9ZMX4_ACICS</name>
<keyword evidence="6" id="KW-1185">Reference proteome</keyword>
<dbReference type="HOGENOM" id="CLU_1182950_0_0_6"/>
<dbReference type="REBASE" id="38164">
    <property type="entry name" value="M.AcaSM1ORF1234P"/>
</dbReference>
<dbReference type="InterPro" id="IPR001091">
    <property type="entry name" value="RM_Methyltransferase"/>
</dbReference>
<feature type="domain" description="DNA methylase N-4/N-6" evidence="4">
    <location>
        <begin position="183"/>
        <end position="220"/>
    </location>
</feature>
<comment type="similarity">
    <text evidence="3">Belongs to the N(4)/N(6)-methyltransferase family.</text>
</comment>
<evidence type="ECO:0000256" key="2">
    <source>
        <dbReference type="ARBA" id="ARBA00022679"/>
    </source>
</evidence>
<dbReference type="GO" id="GO:0008170">
    <property type="term" value="F:N-methyltransferase activity"/>
    <property type="evidence" value="ECO:0007669"/>
    <property type="project" value="InterPro"/>
</dbReference>
<gene>
    <name evidence="5" type="ordered locus">Atc_1234</name>
</gene>
<evidence type="ECO:0000313" key="6">
    <source>
        <dbReference type="Proteomes" id="UP000006135"/>
    </source>
</evidence>
<dbReference type="InterPro" id="IPR002941">
    <property type="entry name" value="DNA_methylase_N4/N6"/>
</dbReference>
<evidence type="ECO:0000313" key="5">
    <source>
        <dbReference type="EMBL" id="AEK57883.1"/>
    </source>
</evidence>
<evidence type="ECO:0000256" key="3">
    <source>
        <dbReference type="RuleBase" id="RU362026"/>
    </source>
</evidence>
<accession>F9ZMX4</accession>
<keyword evidence="1" id="KW-0489">Methyltransferase</keyword>
<reference evidence="5 6" key="1">
    <citation type="journal article" date="2011" name="J. Genet. Genomics">
        <title>Unraveling the Acidithiobacillus caldus complete genome and its central metabolisms for carbon assimilation.</title>
        <authorList>
            <person name="You X.Y."/>
            <person name="Guo X."/>
            <person name="Zheng H.J."/>
            <person name="Zhang M.J."/>
            <person name="Liu L.J."/>
            <person name="Zhu Y.Q."/>
            <person name="Zhu B."/>
            <person name="Wang S.Y."/>
            <person name="Zhao G.P."/>
            <person name="Poetsch A."/>
            <person name="Jiang C.Y."/>
            <person name="Liu S.J."/>
        </authorList>
    </citation>
    <scope>NUCLEOTIDE SEQUENCE [LARGE SCALE GENOMIC DNA]</scope>
    <source>
        <strain evidence="5 6">SM-1</strain>
    </source>
</reference>
<dbReference type="Proteomes" id="UP000006135">
    <property type="component" value="Chromosome"/>
</dbReference>
<dbReference type="EC" id="2.1.1.-" evidence="3"/>
<protein>
    <recommendedName>
        <fullName evidence="3">Methyltransferase</fullName>
        <ecNumber evidence="3">2.1.1.-</ecNumber>
    </recommendedName>
</protein>
<keyword evidence="2" id="KW-0808">Transferase</keyword>
<evidence type="ECO:0000256" key="1">
    <source>
        <dbReference type="ARBA" id="ARBA00022603"/>
    </source>
</evidence>
<dbReference type="Pfam" id="PF01555">
    <property type="entry name" value="N6_N4_Mtase"/>
    <property type="match status" value="1"/>
</dbReference>
<dbReference type="PRINTS" id="PR00508">
    <property type="entry name" value="S21N4MTFRASE"/>
</dbReference>
<dbReference type="EMBL" id="CP002573">
    <property type="protein sequence ID" value="AEK57883.1"/>
    <property type="molecule type" value="Genomic_DNA"/>
</dbReference>
<dbReference type="STRING" id="990288.Atc_1234"/>
<dbReference type="GO" id="GO:0003677">
    <property type="term" value="F:DNA binding"/>
    <property type="evidence" value="ECO:0007669"/>
    <property type="project" value="InterPro"/>
</dbReference>
<evidence type="ECO:0000259" key="4">
    <source>
        <dbReference type="Pfam" id="PF01555"/>
    </source>
</evidence>
<dbReference type="GO" id="GO:0032259">
    <property type="term" value="P:methylation"/>
    <property type="evidence" value="ECO:0007669"/>
    <property type="project" value="UniProtKB-KW"/>
</dbReference>
<dbReference type="Gene3D" id="3.40.50.150">
    <property type="entry name" value="Vaccinia Virus protein VP39"/>
    <property type="match status" value="2"/>
</dbReference>